<dbReference type="Proteomes" id="UP001164819">
    <property type="component" value="Chromosome"/>
</dbReference>
<keyword evidence="4" id="KW-0233">DNA recombination</keyword>
<dbReference type="InterPro" id="IPR002104">
    <property type="entry name" value="Integrase_catalytic"/>
</dbReference>
<dbReference type="InterPro" id="IPR010998">
    <property type="entry name" value="Integrase_recombinase_N"/>
</dbReference>
<keyword evidence="2" id="KW-0229">DNA integration</keyword>
<protein>
    <submittedName>
        <fullName evidence="8">Site-specific integrase</fullName>
    </submittedName>
</protein>
<dbReference type="RefSeq" id="WP_269316393.1">
    <property type="nucleotide sequence ID" value="NZ_CP098251.1"/>
</dbReference>
<dbReference type="PANTHER" id="PTHR30629:SF2">
    <property type="entry name" value="PROPHAGE INTEGRASE INTS-RELATED"/>
    <property type="match status" value="1"/>
</dbReference>
<name>A0A9E9LG48_9BURK</name>
<comment type="similarity">
    <text evidence="1">Belongs to the 'phage' integrase family.</text>
</comment>
<dbReference type="GO" id="GO:0015074">
    <property type="term" value="P:DNA integration"/>
    <property type="evidence" value="ECO:0007669"/>
    <property type="project" value="UniProtKB-KW"/>
</dbReference>
<dbReference type="GO" id="GO:0003677">
    <property type="term" value="F:DNA binding"/>
    <property type="evidence" value="ECO:0007669"/>
    <property type="project" value="UniProtKB-UniRule"/>
</dbReference>
<dbReference type="InterPro" id="IPR013762">
    <property type="entry name" value="Integrase-like_cat_sf"/>
</dbReference>
<evidence type="ECO:0000259" key="6">
    <source>
        <dbReference type="PROSITE" id="PS51898"/>
    </source>
</evidence>
<evidence type="ECO:0000256" key="3">
    <source>
        <dbReference type="ARBA" id="ARBA00023125"/>
    </source>
</evidence>
<evidence type="ECO:0000256" key="5">
    <source>
        <dbReference type="PROSITE-ProRule" id="PRU01248"/>
    </source>
</evidence>
<evidence type="ECO:0000256" key="4">
    <source>
        <dbReference type="ARBA" id="ARBA00023172"/>
    </source>
</evidence>
<dbReference type="PROSITE" id="PS51900">
    <property type="entry name" value="CB"/>
    <property type="match status" value="1"/>
</dbReference>
<dbReference type="GO" id="GO:0006310">
    <property type="term" value="P:DNA recombination"/>
    <property type="evidence" value="ECO:0007669"/>
    <property type="project" value="UniProtKB-KW"/>
</dbReference>
<dbReference type="InterPro" id="IPR053876">
    <property type="entry name" value="Phage_int_M"/>
</dbReference>
<dbReference type="Gene3D" id="1.10.150.130">
    <property type="match status" value="1"/>
</dbReference>
<sequence length="323" mass="37356">MEAEKAKTEHTFEKVARDWHTSRLPEWQPVTARNTLNRLELDIFPVLGNQPIADITHQQIIDVLKTIEARAAETARRLKSTLGRIFSYAVQRGIIKHNPIPDLIDVLNKVNKQHFAAIKPEELPAFLKALDGNRERLFIPTRIAVNLMMLTFVRTSELIEAEWSEIDLDNGIWIIPWQRMKMGRRKINPDTTDHRIDLPKQAIELLNELKTITGNSRYLFPGQRDHSKHMSNNTILMALKRMGYKGKMTGHGFRTLAASALEEIGYRREVIDRQLAHKERNKIQAAYFRAEFIKERKELLQAWADYIDSLRTGKVIPIRGQAA</sequence>
<dbReference type="AlphaFoldDB" id="A0A9E9LG48"/>
<dbReference type="CDD" id="cd00801">
    <property type="entry name" value="INT_P4_C"/>
    <property type="match status" value="1"/>
</dbReference>
<evidence type="ECO:0000259" key="7">
    <source>
        <dbReference type="PROSITE" id="PS51900"/>
    </source>
</evidence>
<dbReference type="EMBL" id="CP098251">
    <property type="protein sequence ID" value="WAV92139.1"/>
    <property type="molecule type" value="Genomic_DNA"/>
</dbReference>
<dbReference type="InterPro" id="IPR011010">
    <property type="entry name" value="DNA_brk_join_enz"/>
</dbReference>
<feature type="domain" description="Core-binding (CB)" evidence="7">
    <location>
        <begin position="10"/>
        <end position="90"/>
    </location>
</feature>
<dbReference type="PROSITE" id="PS51898">
    <property type="entry name" value="TYR_RECOMBINASE"/>
    <property type="match status" value="1"/>
</dbReference>
<accession>A0A9E9LG48</accession>
<dbReference type="InterPro" id="IPR044068">
    <property type="entry name" value="CB"/>
</dbReference>
<dbReference type="InterPro" id="IPR050808">
    <property type="entry name" value="Phage_Integrase"/>
</dbReference>
<organism evidence="8">
    <name type="scientific">Oxalobacter aliiformigenes</name>
    <dbReference type="NCBI Taxonomy" id="2946593"/>
    <lineage>
        <taxon>Bacteria</taxon>
        <taxon>Pseudomonadati</taxon>
        <taxon>Pseudomonadota</taxon>
        <taxon>Betaproteobacteria</taxon>
        <taxon>Burkholderiales</taxon>
        <taxon>Oxalobacteraceae</taxon>
        <taxon>Oxalobacter</taxon>
    </lineage>
</organism>
<evidence type="ECO:0000256" key="1">
    <source>
        <dbReference type="ARBA" id="ARBA00008857"/>
    </source>
</evidence>
<reference evidence="8" key="1">
    <citation type="journal article" date="2022" name="Front. Microbiol.">
        <title>New perspectives on an old grouping: The genomic and phenotypic variability of Oxalobacter formigenes and the implications for calcium oxalate stone prevention.</title>
        <authorList>
            <person name="Chmiel J.A."/>
            <person name="Carr C."/>
            <person name="Stuivenberg G.A."/>
            <person name="Venema R."/>
            <person name="Chanyi R.M."/>
            <person name="Al K.F."/>
            <person name="Giguere D."/>
            <person name="Say H."/>
            <person name="Akouris P.P."/>
            <person name="Dominguez Romero S.A."/>
            <person name="Kwong A."/>
            <person name="Tai V."/>
            <person name="Koval S.F."/>
            <person name="Razvi H."/>
            <person name="Bjazevic J."/>
            <person name="Burton J.P."/>
        </authorList>
    </citation>
    <scope>NUCLEOTIDE SEQUENCE</scope>
    <source>
        <strain evidence="8">OxK</strain>
    </source>
</reference>
<evidence type="ECO:0000256" key="2">
    <source>
        <dbReference type="ARBA" id="ARBA00022908"/>
    </source>
</evidence>
<evidence type="ECO:0000313" key="8">
    <source>
        <dbReference type="EMBL" id="WAV92139.1"/>
    </source>
</evidence>
<dbReference type="PANTHER" id="PTHR30629">
    <property type="entry name" value="PROPHAGE INTEGRASE"/>
    <property type="match status" value="1"/>
</dbReference>
<dbReference type="Gene3D" id="1.10.443.10">
    <property type="entry name" value="Intergrase catalytic core"/>
    <property type="match status" value="1"/>
</dbReference>
<keyword evidence="3 5" id="KW-0238">DNA-binding</keyword>
<dbReference type="Pfam" id="PF22022">
    <property type="entry name" value="Phage_int_M"/>
    <property type="match status" value="1"/>
</dbReference>
<dbReference type="SUPFAM" id="SSF56349">
    <property type="entry name" value="DNA breaking-rejoining enzymes"/>
    <property type="match status" value="1"/>
</dbReference>
<feature type="domain" description="Tyr recombinase" evidence="6">
    <location>
        <begin position="113"/>
        <end position="301"/>
    </location>
</feature>
<proteinExistence type="inferred from homology"/>
<dbReference type="Pfam" id="PF00589">
    <property type="entry name" value="Phage_integrase"/>
    <property type="match status" value="1"/>
</dbReference>
<gene>
    <name evidence="8" type="ORF">NB646_00820</name>
</gene>